<dbReference type="InterPro" id="IPR029052">
    <property type="entry name" value="Metallo-depent_PP-like"/>
</dbReference>
<dbReference type="Proteomes" id="UP001279642">
    <property type="component" value="Unassembled WGS sequence"/>
</dbReference>
<reference evidence="4 5" key="1">
    <citation type="journal article" date="2016" name="Antonie Van Leeuwenhoek">
        <title>Dongia soli sp. nov., isolated from soil from Dokdo, Korea.</title>
        <authorList>
            <person name="Kim D.U."/>
            <person name="Lee H."/>
            <person name="Kim H."/>
            <person name="Kim S.G."/>
            <person name="Ka J.O."/>
        </authorList>
    </citation>
    <scope>NUCLEOTIDE SEQUENCE [LARGE SCALE GENOMIC DNA]</scope>
    <source>
        <strain evidence="4 5">D78</strain>
    </source>
</reference>
<dbReference type="Pfam" id="PF09423">
    <property type="entry name" value="PhoD"/>
    <property type="match status" value="1"/>
</dbReference>
<dbReference type="InterPro" id="IPR032093">
    <property type="entry name" value="PhoD_N"/>
</dbReference>
<proteinExistence type="predicted"/>
<accession>A0ABU5EFV1</accession>
<feature type="domain" description="Phospholipase D N-terminal" evidence="3">
    <location>
        <begin position="62"/>
        <end position="164"/>
    </location>
</feature>
<comment type="caution">
    <text evidence="4">The sequence shown here is derived from an EMBL/GenBank/DDBJ whole genome shotgun (WGS) entry which is preliminary data.</text>
</comment>
<dbReference type="RefSeq" id="WP_320509856.1">
    <property type="nucleotide sequence ID" value="NZ_JAXCLW010000006.1"/>
</dbReference>
<evidence type="ECO:0000259" key="3">
    <source>
        <dbReference type="Pfam" id="PF16655"/>
    </source>
</evidence>
<evidence type="ECO:0000313" key="4">
    <source>
        <dbReference type="EMBL" id="MDY0884782.1"/>
    </source>
</evidence>
<keyword evidence="5" id="KW-1185">Reference proteome</keyword>
<gene>
    <name evidence="4" type="ORF">SMD27_18205</name>
</gene>
<dbReference type="Pfam" id="PF16655">
    <property type="entry name" value="PhoD_N"/>
    <property type="match status" value="1"/>
</dbReference>
<keyword evidence="1" id="KW-0732">Signal</keyword>
<dbReference type="EMBL" id="JAXCLW010000006">
    <property type="protein sequence ID" value="MDY0884782.1"/>
    <property type="molecule type" value="Genomic_DNA"/>
</dbReference>
<protein>
    <submittedName>
        <fullName evidence="4">Alkaline phosphatase D family protein</fullName>
    </submittedName>
</protein>
<sequence length="557" mass="61409">MTMPRCLSGPHAGPLLTRRAALRLAGASLASGFLAAPYVARATGTAATARQTHWRNGNPFSLGVAAGEPSVDGFVLWTRLAPEPIGTDPQKPGGMDPHAGDIEIAYEIAADPDFRDIHRSGKAIAEAAYAHSVHLELAGLAANRPYWYRFASGDAVSRAGRAVTAPLPGTPLDRLKIAVASCSNYERGYFSAYRHLTDEQPDLVLFLGDYIYEKVLAPGKALRPHSHGAVAADLHGYRDRYAQYRLDEDLQRLHAELPMLITLDDHEVQNDYAGEWSETFDPPARFLERRAAGFQAFYEHMPVRPSRARPQGPDMRIYERFSFGDLAEITMLDGRQYRDREACYGPPDRGGGHLVTDASCPERLDLSRSILGATQERWLHDGIAAAARQGTTRWNLFGQDVLMAQFRQPQPAPEHGFAFSTDRWDGYPGSRARFMQQLHATALRNPVVLSGDIHSFWANDLHLDAGNPASPLVASEFVGTSITSPGPDYRALTAWLPANPQVKFFDSRKRGYMAIEITRDSLTAHFRTISDVTDPKASLSTLRSFVIENGRLGTMSV</sequence>
<feature type="signal peptide" evidence="1">
    <location>
        <begin position="1"/>
        <end position="35"/>
    </location>
</feature>
<dbReference type="SUPFAM" id="SSF56300">
    <property type="entry name" value="Metallo-dependent phosphatases"/>
    <property type="match status" value="1"/>
</dbReference>
<dbReference type="InterPro" id="IPR018946">
    <property type="entry name" value="PhoD-like_MPP"/>
</dbReference>
<evidence type="ECO:0000313" key="5">
    <source>
        <dbReference type="Proteomes" id="UP001279642"/>
    </source>
</evidence>
<name>A0ABU5EFV1_9PROT</name>
<dbReference type="PROSITE" id="PS51318">
    <property type="entry name" value="TAT"/>
    <property type="match status" value="1"/>
</dbReference>
<dbReference type="Gene3D" id="3.60.21.70">
    <property type="entry name" value="PhoD-like phosphatase"/>
    <property type="match status" value="1"/>
</dbReference>
<evidence type="ECO:0000256" key="1">
    <source>
        <dbReference type="SAM" id="SignalP"/>
    </source>
</evidence>
<dbReference type="Gene3D" id="2.60.40.380">
    <property type="entry name" value="Purple acid phosphatase-like, N-terminal"/>
    <property type="match status" value="1"/>
</dbReference>
<dbReference type="InterPro" id="IPR052900">
    <property type="entry name" value="Phospholipid_Metab_Enz"/>
</dbReference>
<dbReference type="PANTHER" id="PTHR43606:SF2">
    <property type="entry name" value="ALKALINE PHOSPHATASE FAMILY PROTEIN (AFU_ORTHOLOGUE AFUA_5G03860)"/>
    <property type="match status" value="1"/>
</dbReference>
<dbReference type="PANTHER" id="PTHR43606">
    <property type="entry name" value="PHOSPHATASE, PUTATIVE (AFU_ORTHOLOGUE AFUA_6G08710)-RELATED"/>
    <property type="match status" value="1"/>
</dbReference>
<evidence type="ECO:0000259" key="2">
    <source>
        <dbReference type="Pfam" id="PF09423"/>
    </source>
</evidence>
<feature type="domain" description="PhoD-like phosphatase metallophosphatase" evidence="2">
    <location>
        <begin position="178"/>
        <end position="526"/>
    </location>
</feature>
<dbReference type="InterPro" id="IPR006311">
    <property type="entry name" value="TAT_signal"/>
</dbReference>
<dbReference type="InterPro" id="IPR038607">
    <property type="entry name" value="PhoD-like_sf"/>
</dbReference>
<feature type="chain" id="PRO_5046511762" evidence="1">
    <location>
        <begin position="36"/>
        <end position="557"/>
    </location>
</feature>
<organism evidence="4 5">
    <name type="scientific">Dongia soli</name>
    <dbReference type="NCBI Taxonomy" id="600628"/>
    <lineage>
        <taxon>Bacteria</taxon>
        <taxon>Pseudomonadati</taxon>
        <taxon>Pseudomonadota</taxon>
        <taxon>Alphaproteobacteria</taxon>
        <taxon>Rhodospirillales</taxon>
        <taxon>Dongiaceae</taxon>
        <taxon>Dongia</taxon>
    </lineage>
</organism>
<dbReference type="CDD" id="cd07389">
    <property type="entry name" value="MPP_PhoD"/>
    <property type="match status" value="1"/>
</dbReference>